<evidence type="ECO:0008006" key="5">
    <source>
        <dbReference type="Google" id="ProtNLM"/>
    </source>
</evidence>
<evidence type="ECO:0000256" key="2">
    <source>
        <dbReference type="SAM" id="SignalP"/>
    </source>
</evidence>
<evidence type="ECO:0000313" key="3">
    <source>
        <dbReference type="EMBL" id="TQF16486.1"/>
    </source>
</evidence>
<feature type="region of interest" description="Disordered" evidence="1">
    <location>
        <begin position="138"/>
        <end position="189"/>
    </location>
</feature>
<proteinExistence type="predicted"/>
<protein>
    <recommendedName>
        <fullName evidence="5">Lipoprotein</fullName>
    </recommendedName>
</protein>
<dbReference type="PROSITE" id="PS51257">
    <property type="entry name" value="PROKAR_LIPOPROTEIN"/>
    <property type="match status" value="1"/>
</dbReference>
<feature type="signal peptide" evidence="2">
    <location>
        <begin position="1"/>
        <end position="19"/>
    </location>
</feature>
<evidence type="ECO:0000256" key="1">
    <source>
        <dbReference type="SAM" id="MobiDB-lite"/>
    </source>
</evidence>
<dbReference type="EMBL" id="VIFM01000023">
    <property type="protein sequence ID" value="TQF16486.1"/>
    <property type="molecule type" value="Genomic_DNA"/>
</dbReference>
<sequence length="189" mass="19898">MKHLLLPLLVLLSSCVRHAGARTANPPEDPSIQFPEALGQDAISLGAEGQAYVLDGAMLGALSIAAEDLLPLESRGRSCWNRQESYLYRVLRQGDVFFVSISANPSACGAEPRMLDGGAAYAIGMDGRILRRRFDGAQEPLSPDAGTEPDSGASPDAGIPVGDTTWGKPLQPVPSWWTDGGTDAGAAPR</sequence>
<reference evidence="3 4" key="1">
    <citation type="submission" date="2019-06" db="EMBL/GenBank/DDBJ databases">
        <authorList>
            <person name="Livingstone P."/>
            <person name="Whitworth D."/>
        </authorList>
    </citation>
    <scope>NUCLEOTIDE SEQUENCE [LARGE SCALE GENOMIC DNA]</scope>
    <source>
        <strain evidence="3 4">AM401</strain>
    </source>
</reference>
<feature type="chain" id="PRO_5021837903" description="Lipoprotein" evidence="2">
    <location>
        <begin position="20"/>
        <end position="189"/>
    </location>
</feature>
<dbReference type="OrthoDB" id="5383382at2"/>
<name>A0A540X5E8_9BACT</name>
<gene>
    <name evidence="3" type="ORF">FJV41_08380</name>
</gene>
<keyword evidence="2" id="KW-0732">Signal</keyword>
<dbReference type="RefSeq" id="WP_141641898.1">
    <property type="nucleotide sequence ID" value="NZ_VIFM01000023.1"/>
</dbReference>
<evidence type="ECO:0000313" key="4">
    <source>
        <dbReference type="Proteomes" id="UP000315369"/>
    </source>
</evidence>
<comment type="caution">
    <text evidence="3">The sequence shown here is derived from an EMBL/GenBank/DDBJ whole genome shotgun (WGS) entry which is preliminary data.</text>
</comment>
<dbReference type="AlphaFoldDB" id="A0A540X5E8"/>
<dbReference type="Proteomes" id="UP000315369">
    <property type="component" value="Unassembled WGS sequence"/>
</dbReference>
<accession>A0A540X5E8</accession>
<organism evidence="3 4">
    <name type="scientific">Myxococcus llanfairpwllgwyngyllgogerychwyrndrobwllllantysiliogogogochensis</name>
    <dbReference type="NCBI Taxonomy" id="2590453"/>
    <lineage>
        <taxon>Bacteria</taxon>
        <taxon>Pseudomonadati</taxon>
        <taxon>Myxococcota</taxon>
        <taxon>Myxococcia</taxon>
        <taxon>Myxococcales</taxon>
        <taxon>Cystobacterineae</taxon>
        <taxon>Myxococcaceae</taxon>
        <taxon>Myxococcus</taxon>
    </lineage>
</organism>
<keyword evidence="4" id="KW-1185">Reference proteome</keyword>